<dbReference type="Gene3D" id="1.10.1410.10">
    <property type="match status" value="1"/>
</dbReference>
<dbReference type="GO" id="GO:0006364">
    <property type="term" value="P:rRNA processing"/>
    <property type="evidence" value="ECO:0007669"/>
    <property type="project" value="TreeGrafter"/>
</dbReference>
<organism evidence="17 18">
    <name type="scientific">Bagarius yarrelli</name>
    <name type="common">Goonch</name>
    <name type="synonym">Bagrus yarrelli</name>
    <dbReference type="NCBI Taxonomy" id="175774"/>
    <lineage>
        <taxon>Eukaryota</taxon>
        <taxon>Metazoa</taxon>
        <taxon>Chordata</taxon>
        <taxon>Craniata</taxon>
        <taxon>Vertebrata</taxon>
        <taxon>Euteleostomi</taxon>
        <taxon>Actinopterygii</taxon>
        <taxon>Neopterygii</taxon>
        <taxon>Teleostei</taxon>
        <taxon>Ostariophysi</taxon>
        <taxon>Siluriformes</taxon>
        <taxon>Sisoridae</taxon>
        <taxon>Sisorinae</taxon>
        <taxon>Bagarius</taxon>
    </lineage>
</organism>
<dbReference type="InterPro" id="IPR005554">
    <property type="entry name" value="NOL6/Upt22"/>
</dbReference>
<dbReference type="PANTHER" id="PTHR17972">
    <property type="entry name" value="NUCLEOLAR RNA-ASSOCIATED PROTEIN"/>
    <property type="match status" value="1"/>
</dbReference>
<dbReference type="Pfam" id="PF17403">
    <property type="entry name" value="Nrap_D2"/>
    <property type="match status" value="1"/>
</dbReference>
<dbReference type="Pfam" id="PF17405">
    <property type="entry name" value="Nrap_D4"/>
    <property type="match status" value="1"/>
</dbReference>
<accession>A0A556U5I4</accession>
<evidence type="ECO:0000313" key="17">
    <source>
        <dbReference type="EMBL" id="TSM86010.1"/>
    </source>
</evidence>
<dbReference type="InterPro" id="IPR035371">
    <property type="entry name" value="Nrap_D6"/>
</dbReference>
<feature type="domain" description="Nrap protein" evidence="14">
    <location>
        <begin position="529"/>
        <end position="731"/>
    </location>
</feature>
<evidence type="ECO:0000259" key="15">
    <source>
        <dbReference type="Pfam" id="PF17406"/>
    </source>
</evidence>
<dbReference type="GO" id="GO:0032545">
    <property type="term" value="C:CURI complex"/>
    <property type="evidence" value="ECO:0007669"/>
    <property type="project" value="TreeGrafter"/>
</dbReference>
<keyword evidence="7 9" id="KW-0539">Nucleus</keyword>
<dbReference type="Gene3D" id="3.30.70.3030">
    <property type="match status" value="1"/>
</dbReference>
<evidence type="ECO:0000256" key="5">
    <source>
        <dbReference type="ARBA" id="ARBA00016437"/>
    </source>
</evidence>
<evidence type="ECO:0000256" key="1">
    <source>
        <dbReference type="ARBA" id="ARBA00001913"/>
    </source>
</evidence>
<name>A0A556U5I4_BAGYA</name>
<comment type="function">
    <text evidence="8">Part of the small subunit (SSU) processome, first precursor of the small eukaryotic ribosomal subunit. During the assembly of the SSU processome in the nucleolus, many ribosome biogenesis factors, an RNA chaperone and ribosomal proteins associate with the nascent pre-rRNA and work in concert to generate RNA folding, modifications, rearrangements and cleavage as well as targeted degradation of pre-ribosomal RNA by the RNA exosome.</text>
</comment>
<evidence type="ECO:0000259" key="14">
    <source>
        <dbReference type="Pfam" id="PF17405"/>
    </source>
</evidence>
<dbReference type="GO" id="GO:0003723">
    <property type="term" value="F:RNA binding"/>
    <property type="evidence" value="ECO:0007669"/>
    <property type="project" value="UniProtKB-KW"/>
</dbReference>
<feature type="domain" description="Nrap protein" evidence="15">
    <location>
        <begin position="734"/>
        <end position="888"/>
    </location>
</feature>
<keyword evidence="6 9" id="KW-0694">RNA-binding</keyword>
<feature type="domain" description="Nrap protein" evidence="13">
    <location>
        <begin position="356"/>
        <end position="515"/>
    </location>
</feature>
<feature type="domain" description="Nrap protein" evidence="11">
    <location>
        <begin position="67"/>
        <end position="206"/>
    </location>
</feature>
<dbReference type="Pfam" id="PF03813">
    <property type="entry name" value="Nrap"/>
    <property type="match status" value="1"/>
</dbReference>
<evidence type="ECO:0000256" key="6">
    <source>
        <dbReference type="ARBA" id="ARBA00022884"/>
    </source>
</evidence>
<dbReference type="Pfam" id="PF17407">
    <property type="entry name" value="Nrap_D6"/>
    <property type="match status" value="1"/>
</dbReference>
<evidence type="ECO:0000256" key="2">
    <source>
        <dbReference type="ARBA" id="ARBA00004604"/>
    </source>
</evidence>
<feature type="domain" description="Nrap protein" evidence="16">
    <location>
        <begin position="890"/>
        <end position="1023"/>
    </location>
</feature>
<evidence type="ECO:0000256" key="3">
    <source>
        <dbReference type="ARBA" id="ARBA00006674"/>
    </source>
</evidence>
<comment type="caution">
    <text evidence="17">The sequence shown here is derived from an EMBL/GenBank/DDBJ whole genome shotgun (WGS) entry which is preliminary data.</text>
</comment>
<dbReference type="AlphaFoldDB" id="A0A556U5I4"/>
<feature type="domain" description="Sulfatase N-terminal" evidence="10">
    <location>
        <begin position="1035"/>
        <end position="1192"/>
    </location>
</feature>
<dbReference type="GO" id="GO:0034456">
    <property type="term" value="C:UTP-C complex"/>
    <property type="evidence" value="ECO:0007669"/>
    <property type="project" value="TreeGrafter"/>
</dbReference>
<evidence type="ECO:0000256" key="4">
    <source>
        <dbReference type="ARBA" id="ARBA00008779"/>
    </source>
</evidence>
<evidence type="ECO:0000256" key="9">
    <source>
        <dbReference type="RuleBase" id="RU364032"/>
    </source>
</evidence>
<comment type="subcellular location">
    <subcellularLocation>
        <location evidence="2 9">Nucleus</location>
        <location evidence="2 9">Nucleolus</location>
    </subcellularLocation>
</comment>
<evidence type="ECO:0000259" key="13">
    <source>
        <dbReference type="Pfam" id="PF17404"/>
    </source>
</evidence>
<dbReference type="InterPro" id="IPR035082">
    <property type="entry name" value="Nrap_D1"/>
</dbReference>
<proteinExistence type="inferred from homology"/>
<dbReference type="InterPro" id="IPR035370">
    <property type="entry name" value="Nrap_D5"/>
</dbReference>
<dbReference type="InterPro" id="IPR017850">
    <property type="entry name" value="Alkaline_phosphatase_core_sf"/>
</dbReference>
<dbReference type="PANTHER" id="PTHR17972:SF0">
    <property type="entry name" value="NUCLEOLAR PROTEIN 6"/>
    <property type="match status" value="1"/>
</dbReference>
<dbReference type="Proteomes" id="UP000319801">
    <property type="component" value="Unassembled WGS sequence"/>
</dbReference>
<sequence>MQMEELLKEVALSERRKKRMDSFIEEITDLLQSVPETPVVEHMEPPDSVDLIGSYPLGTCIKPRVSVDMAVTIPASILHPMDGINQRYSRKRALYLAGLAQHLSTSPSVGPLHYSCLHGNRLRPLLLVTPLGKDSNSVVVRIHVIPPPDFLKPSRFHPQKNNIRTVWFTGQNAEQESGDPPTPQYNSTVVGDHLPRSHLQFLSAHSDQCPAFREGVALLKVWLRQRALDQGAGCFGGFLASMLLSYLLSTHKVGKTMNAYQLLRNALHFLASTDLTENGITLAKNPDSKAPSLHEFHSAFQVVFVDPSGHLNLCADMTACTYKQIQHEAILSLQFWDDPTLDGFQALLMTSKPLIRTYDNVYQLTDLVKMQDSCKKLSLLGSLMDHGGNYVLAVLPFILSLLQRGLGDRIRLLVHSLSPDPEWSVYCEPPMHRDQPAVSIGLLLNPERALSVLERGPAADSPEAAEFRQLWGSRSELRRFQDGGIAEAVLWSGSSTCQRRHVLLEIITHLLELHADIPESCVQFVGGQMDDIIKVGKKECTTGEEESLKVVQCFDDLSRKLWQLEGLPLSITSVQGAHPALRYTQVFPPVPVKLAYSYFQREKTSRALVPHEAKRCPHYITPIKVICHMEGSGKWPSDSLAIRHIKAAFHIRLGELLRNQHDYTIRPSPTHLDDGLVFRIQVAYHREPQVLRESVTAEGMLIQRDNAEAQTLELETQHKPFLNSTLHGLQQQQPCFGAVCRLAKRWLAAQFFSGDITEEAADLLVASLFIHPAPFTPPNSPQVGLLRFLRLLSTFDWKNNPLVVNLNGKFAACEYTEIKNHFLASRDSLPVMFIATPNDKNASIWTKEGPSVQMLQRVMLVAAESLSVLEAQLINPSQKPDIRVVFRPPLDIYDVLIYLRPQQVPMLFRAVDPPKTTGFRGTLDGDEASTGGTFPVVDFDPVKLYLSELREAFGDLALFFCDPYGATVIAVLWKPKAFQPQPFRTSLMNARQVEVTEDTVVTTVPNVEAIVQDFQIIGEGLVHKDGRLTFDPGNKVVQLPYINYMRQMGAIFLNSYTNSPICCPSRAAMWSGKFVHLTQSWNNYKCLATNATTWMDHLQKAGYHTQRMGKLDYTSGGHSVSNRVEAWTREVAFLLRQEGRPVADLVGNQSTVRIMSRDWNTTDGAVQWIRQKAKPSVPFALYLGLNLPHPYNTKELGPTAGGSTFRTSPYWLKKACGL</sequence>
<evidence type="ECO:0000259" key="11">
    <source>
        <dbReference type="Pfam" id="PF03813"/>
    </source>
</evidence>
<evidence type="ECO:0000313" key="18">
    <source>
        <dbReference type="Proteomes" id="UP000319801"/>
    </source>
</evidence>
<dbReference type="InterPro" id="IPR035368">
    <property type="entry name" value="Nrap_D3"/>
</dbReference>
<evidence type="ECO:0000259" key="12">
    <source>
        <dbReference type="Pfam" id="PF17403"/>
    </source>
</evidence>
<comment type="cofactor">
    <cofactor evidence="1">
        <name>Ca(2+)</name>
        <dbReference type="ChEBI" id="CHEBI:29108"/>
    </cofactor>
</comment>
<dbReference type="GO" id="GO:0032040">
    <property type="term" value="C:small-subunit processome"/>
    <property type="evidence" value="ECO:0007669"/>
    <property type="project" value="TreeGrafter"/>
</dbReference>
<evidence type="ECO:0000256" key="8">
    <source>
        <dbReference type="ARBA" id="ARBA00035000"/>
    </source>
</evidence>
<reference evidence="17 18" key="1">
    <citation type="journal article" date="2019" name="Genome Biol. Evol.">
        <title>Whole-Genome Sequencing of the Giant Devil Catfish, Bagarius yarrelli.</title>
        <authorList>
            <person name="Jiang W."/>
            <person name="Lv Y."/>
            <person name="Cheng L."/>
            <person name="Yang K."/>
            <person name="Chao B."/>
            <person name="Wang X."/>
            <person name="Li Y."/>
            <person name="Pan X."/>
            <person name="You X."/>
            <person name="Zhang Y."/>
            <person name="Yang J."/>
            <person name="Li J."/>
            <person name="Zhang X."/>
            <person name="Liu S."/>
            <person name="Sun C."/>
            <person name="Yang J."/>
            <person name="Shi Q."/>
        </authorList>
    </citation>
    <scope>NUCLEOTIDE SEQUENCE [LARGE SCALE GENOMIC DNA]</scope>
    <source>
        <strain evidence="17">JWS20170419001</strain>
        <tissue evidence="17">Muscle</tissue>
    </source>
</reference>
<dbReference type="Pfam" id="PF00884">
    <property type="entry name" value="Sulfatase"/>
    <property type="match status" value="1"/>
</dbReference>
<dbReference type="Pfam" id="PF17404">
    <property type="entry name" value="Nrap_D3"/>
    <property type="match status" value="1"/>
</dbReference>
<keyword evidence="18" id="KW-1185">Reference proteome</keyword>
<evidence type="ECO:0000256" key="7">
    <source>
        <dbReference type="ARBA" id="ARBA00023242"/>
    </source>
</evidence>
<dbReference type="GO" id="GO:0006409">
    <property type="term" value="P:tRNA export from nucleus"/>
    <property type="evidence" value="ECO:0007669"/>
    <property type="project" value="TreeGrafter"/>
</dbReference>
<dbReference type="EMBL" id="VCAZ01000050">
    <property type="protein sequence ID" value="TSM86010.1"/>
    <property type="molecule type" value="Genomic_DNA"/>
</dbReference>
<dbReference type="Pfam" id="PF17406">
    <property type="entry name" value="Nrap_D5"/>
    <property type="match status" value="1"/>
</dbReference>
<gene>
    <name evidence="17" type="ORF">Baya_8218</name>
</gene>
<dbReference type="OrthoDB" id="10251401at2759"/>
<evidence type="ECO:0000259" key="16">
    <source>
        <dbReference type="Pfam" id="PF17407"/>
    </source>
</evidence>
<feature type="domain" description="Nrap protein" evidence="12">
    <location>
        <begin position="211"/>
        <end position="350"/>
    </location>
</feature>
<dbReference type="InterPro" id="IPR035367">
    <property type="entry name" value="Nrap_D2"/>
</dbReference>
<dbReference type="InterPro" id="IPR035369">
    <property type="entry name" value="Nrap_D4"/>
</dbReference>
<protein>
    <recommendedName>
        <fullName evidence="5 9">Nucleolar protein 6</fullName>
    </recommendedName>
</protein>
<dbReference type="InterPro" id="IPR000917">
    <property type="entry name" value="Sulfatase_N"/>
</dbReference>
<dbReference type="FunFam" id="1.10.1410.10:FF:000005">
    <property type="entry name" value="Nucleolar protein 6"/>
    <property type="match status" value="1"/>
</dbReference>
<dbReference type="Gene3D" id="3.40.720.10">
    <property type="entry name" value="Alkaline Phosphatase, subunit A"/>
    <property type="match status" value="1"/>
</dbReference>
<dbReference type="SUPFAM" id="SSF53649">
    <property type="entry name" value="Alkaline phosphatase-like"/>
    <property type="match status" value="1"/>
</dbReference>
<comment type="similarity">
    <text evidence="3 9">Belongs to the NRAP family.</text>
</comment>
<comment type="similarity">
    <text evidence="4">Belongs to the sulfatase family.</text>
</comment>
<evidence type="ECO:0000259" key="10">
    <source>
        <dbReference type="Pfam" id="PF00884"/>
    </source>
</evidence>